<dbReference type="Proteomes" id="UP000076021">
    <property type="component" value="Chromosome"/>
</dbReference>
<dbReference type="KEGG" id="rst:ATY39_02675"/>
<gene>
    <name evidence="1" type="ORF">ATY39_02675</name>
</gene>
<protein>
    <submittedName>
        <fullName evidence="1">Uncharacterized protein</fullName>
    </submittedName>
</protein>
<sequence>MNDSQKELLNKLLKMPVGTTFQKGKTKRILVGFNGFMIMYKTKATSKKTTGQDTLSFLNWVEKAEIVTE</sequence>
<dbReference type="OrthoDB" id="9954954at2"/>
<organism evidence="1 2">
    <name type="scientific">Rummeliibacillus stabekisii</name>
    <dbReference type="NCBI Taxonomy" id="241244"/>
    <lineage>
        <taxon>Bacteria</taxon>
        <taxon>Bacillati</taxon>
        <taxon>Bacillota</taxon>
        <taxon>Bacilli</taxon>
        <taxon>Bacillales</taxon>
        <taxon>Caryophanaceae</taxon>
        <taxon>Rummeliibacillus</taxon>
    </lineage>
</organism>
<reference evidence="2" key="2">
    <citation type="submission" date="2016-03" db="EMBL/GenBank/DDBJ databases">
        <authorList>
            <person name="Ploux O."/>
        </authorList>
    </citation>
    <scope>NUCLEOTIDE SEQUENCE [LARGE SCALE GENOMIC DNA]</scope>
    <source>
        <strain evidence="2">PP9</strain>
    </source>
</reference>
<evidence type="ECO:0000313" key="1">
    <source>
        <dbReference type="EMBL" id="AMW98430.1"/>
    </source>
</evidence>
<proteinExistence type="predicted"/>
<keyword evidence="2" id="KW-1185">Reference proteome</keyword>
<evidence type="ECO:0000313" key="2">
    <source>
        <dbReference type="Proteomes" id="UP000076021"/>
    </source>
</evidence>
<dbReference type="AlphaFoldDB" id="A0A143HAK5"/>
<accession>A0A143HAK5</accession>
<dbReference type="EMBL" id="CP014806">
    <property type="protein sequence ID" value="AMW98430.1"/>
    <property type="molecule type" value="Genomic_DNA"/>
</dbReference>
<dbReference type="RefSeq" id="WP_066785442.1">
    <property type="nucleotide sequence ID" value="NZ_CP014806.1"/>
</dbReference>
<reference evidence="1 2" key="1">
    <citation type="journal article" date="2016" name="Genome Announc.">
        <title>Whole-Genome Sequence of Rummeliibacillus stabekisii Strain PP9 Isolated from Antarctic Soil.</title>
        <authorList>
            <person name="da Mota F.F."/>
            <person name="Vollu R.E."/>
            <person name="Jurelevicius D."/>
            <person name="Seldin L."/>
        </authorList>
    </citation>
    <scope>NUCLEOTIDE SEQUENCE [LARGE SCALE GENOMIC DNA]</scope>
    <source>
        <strain evidence="1 2">PP9</strain>
    </source>
</reference>
<name>A0A143HAK5_9BACL</name>